<dbReference type="GO" id="GO:0005509">
    <property type="term" value="F:calcium ion binding"/>
    <property type="evidence" value="ECO:0007669"/>
    <property type="project" value="InterPro"/>
</dbReference>
<dbReference type="InterPro" id="IPR050230">
    <property type="entry name" value="CALM/Myosin/TropC-like"/>
</dbReference>
<protein>
    <submittedName>
        <fullName evidence="6">EF hand</fullName>
    </submittedName>
</protein>
<dbReference type="Proteomes" id="UP000243006">
    <property type="component" value="Unassembled WGS sequence"/>
</dbReference>
<evidence type="ECO:0000313" key="6">
    <source>
        <dbReference type="EMBL" id="OUC39446.1"/>
    </source>
</evidence>
<dbReference type="PANTHER" id="PTHR23048:SF33">
    <property type="entry name" value="MYOSIN LIGHT CHAIN ALKALI"/>
    <property type="match status" value="1"/>
</dbReference>
<accession>A0A1Y3E6F4</accession>
<dbReference type="InterPro" id="IPR011992">
    <property type="entry name" value="EF-hand-dom_pair"/>
</dbReference>
<name>A0A1Y3E6F4_9BILA</name>
<evidence type="ECO:0000259" key="5">
    <source>
        <dbReference type="PROSITE" id="PS50222"/>
    </source>
</evidence>
<dbReference type="PANTHER" id="PTHR23048">
    <property type="entry name" value="MYOSIN LIGHT CHAIN 1, 3"/>
    <property type="match status" value="1"/>
</dbReference>
<organism evidence="6 7">
    <name type="scientific">Trichinella nativa</name>
    <dbReference type="NCBI Taxonomy" id="6335"/>
    <lineage>
        <taxon>Eukaryota</taxon>
        <taxon>Metazoa</taxon>
        <taxon>Ecdysozoa</taxon>
        <taxon>Nematoda</taxon>
        <taxon>Enoplea</taxon>
        <taxon>Dorylaimia</taxon>
        <taxon>Trichinellida</taxon>
        <taxon>Trichinellidae</taxon>
        <taxon>Trichinella</taxon>
    </lineage>
</organism>
<keyword evidence="1" id="KW-0677">Repeat</keyword>
<keyword evidence="4" id="KW-0175">Coiled coil</keyword>
<dbReference type="AlphaFoldDB" id="A0A1Y3E6F4"/>
<gene>
    <name evidence="6" type="ORF">D917_00040</name>
</gene>
<dbReference type="SUPFAM" id="SSF47473">
    <property type="entry name" value="EF-hand"/>
    <property type="match status" value="1"/>
</dbReference>
<dbReference type="PROSITE" id="PS50222">
    <property type="entry name" value="EF_HAND_2"/>
    <property type="match status" value="2"/>
</dbReference>
<evidence type="ECO:0000256" key="2">
    <source>
        <dbReference type="ARBA" id="ARBA00023123"/>
    </source>
</evidence>
<dbReference type="GO" id="GO:0005859">
    <property type="term" value="C:muscle myosin complex"/>
    <property type="evidence" value="ECO:0007669"/>
    <property type="project" value="TreeGrafter"/>
</dbReference>
<feature type="domain" description="EF-hand" evidence="5">
    <location>
        <begin position="209"/>
        <end position="244"/>
    </location>
</feature>
<sequence>MESFLDEDRQQNEKLLLKYEELLAENSSQKVLINKLNKDVSVLKEENVNLQNDSDKWKLMFTTLKQLTESALQFGCLNYLSVTTDPSFWDEVVSSAFKGADVKVDEISAEQKAKDSLEEIIKRAAFSPPVPESKLADCKEMFSLYDEEGDNKIDATQIGCVVRALGLKPTNAMIAKAAGAEYKRKGEKRLDFEEFLPIYEQLTKEKEVGSYHDYVEGFRVYDKEGNGKIMAAELRHSLLALGERMQSDEIDEILDGVQDAEGMVNYEAFIKKILAGPFPNEED</sequence>
<evidence type="ECO:0000256" key="4">
    <source>
        <dbReference type="SAM" id="Coils"/>
    </source>
</evidence>
<evidence type="ECO:0000313" key="7">
    <source>
        <dbReference type="Proteomes" id="UP000243006"/>
    </source>
</evidence>
<dbReference type="Gene3D" id="1.10.238.10">
    <property type="entry name" value="EF-hand"/>
    <property type="match status" value="2"/>
</dbReference>
<dbReference type="InterPro" id="IPR002048">
    <property type="entry name" value="EF_hand_dom"/>
</dbReference>
<feature type="coiled-coil region" evidence="4">
    <location>
        <begin position="5"/>
        <end position="53"/>
    </location>
</feature>
<feature type="domain" description="EF-hand" evidence="5">
    <location>
        <begin position="133"/>
        <end position="168"/>
    </location>
</feature>
<dbReference type="EMBL" id="LVZM01024253">
    <property type="protein sequence ID" value="OUC39446.1"/>
    <property type="molecule type" value="Genomic_DNA"/>
</dbReference>
<dbReference type="CDD" id="cd00051">
    <property type="entry name" value="EFh"/>
    <property type="match status" value="1"/>
</dbReference>
<keyword evidence="2" id="KW-0518">Myosin</keyword>
<evidence type="ECO:0000256" key="3">
    <source>
        <dbReference type="ARBA" id="ARBA00023175"/>
    </source>
</evidence>
<keyword evidence="3" id="KW-0505">Motor protein</keyword>
<comment type="caution">
    <text evidence="6">The sequence shown here is derived from an EMBL/GenBank/DDBJ whole genome shotgun (WGS) entry which is preliminary data.</text>
</comment>
<reference evidence="6 7" key="1">
    <citation type="submission" date="2015-04" db="EMBL/GenBank/DDBJ databases">
        <title>Draft genome of the roundworm Trichinella nativa.</title>
        <authorList>
            <person name="Mitreva M."/>
        </authorList>
    </citation>
    <scope>NUCLEOTIDE SEQUENCE [LARGE SCALE GENOMIC DNA]</scope>
    <source>
        <strain evidence="6 7">ISS45</strain>
    </source>
</reference>
<evidence type="ECO:0000256" key="1">
    <source>
        <dbReference type="ARBA" id="ARBA00022737"/>
    </source>
</evidence>
<proteinExistence type="predicted"/>
<dbReference type="FunFam" id="1.10.238.10:FF:000003">
    <property type="entry name" value="Calmodulin A"/>
    <property type="match status" value="1"/>
</dbReference>